<dbReference type="InterPro" id="IPR020846">
    <property type="entry name" value="MFS_dom"/>
</dbReference>
<feature type="transmembrane region" description="Helical" evidence="8">
    <location>
        <begin position="81"/>
        <end position="98"/>
    </location>
</feature>
<evidence type="ECO:0000256" key="3">
    <source>
        <dbReference type="ARBA" id="ARBA00022475"/>
    </source>
</evidence>
<dbReference type="InterPro" id="IPR036259">
    <property type="entry name" value="MFS_trans_sf"/>
</dbReference>
<gene>
    <name evidence="10" type="ORF">MGWOODY_Clf172</name>
</gene>
<dbReference type="InterPro" id="IPR011701">
    <property type="entry name" value="MFS"/>
</dbReference>
<feature type="region of interest" description="Disordered" evidence="7">
    <location>
        <begin position="476"/>
        <end position="496"/>
    </location>
</feature>
<evidence type="ECO:0000256" key="5">
    <source>
        <dbReference type="ARBA" id="ARBA00022989"/>
    </source>
</evidence>
<evidence type="ECO:0000256" key="8">
    <source>
        <dbReference type="SAM" id="Phobius"/>
    </source>
</evidence>
<feature type="transmembrane region" description="Helical" evidence="8">
    <location>
        <begin position="12"/>
        <end position="38"/>
    </location>
</feature>
<evidence type="ECO:0000313" key="10">
    <source>
        <dbReference type="EMBL" id="CUV02752.1"/>
    </source>
</evidence>
<keyword evidence="6 8" id="KW-0472">Membrane</keyword>
<dbReference type="SUPFAM" id="SSF103473">
    <property type="entry name" value="MFS general substrate transporter"/>
    <property type="match status" value="1"/>
</dbReference>
<evidence type="ECO:0000256" key="6">
    <source>
        <dbReference type="ARBA" id="ARBA00023136"/>
    </source>
</evidence>
<feature type="transmembrane region" description="Helical" evidence="8">
    <location>
        <begin position="110"/>
        <end position="131"/>
    </location>
</feature>
<dbReference type="AlphaFoldDB" id="A0A160V9N7"/>
<dbReference type="PROSITE" id="PS50850">
    <property type="entry name" value="MFS"/>
    <property type="match status" value="1"/>
</dbReference>
<dbReference type="GO" id="GO:0005886">
    <property type="term" value="C:plasma membrane"/>
    <property type="evidence" value="ECO:0007669"/>
    <property type="project" value="UniProtKB-SubCell"/>
</dbReference>
<organism evidence="10">
    <name type="scientific">hydrothermal vent metagenome</name>
    <dbReference type="NCBI Taxonomy" id="652676"/>
    <lineage>
        <taxon>unclassified sequences</taxon>
        <taxon>metagenomes</taxon>
        <taxon>ecological metagenomes</taxon>
    </lineage>
</organism>
<keyword evidence="3" id="KW-1003">Cell membrane</keyword>
<feature type="transmembrane region" description="Helical" evidence="8">
    <location>
        <begin position="455"/>
        <end position="473"/>
    </location>
</feature>
<dbReference type="CDD" id="cd17321">
    <property type="entry name" value="MFS_MMR_MDR_like"/>
    <property type="match status" value="1"/>
</dbReference>
<feature type="transmembrane region" description="Helical" evidence="8">
    <location>
        <begin position="143"/>
        <end position="165"/>
    </location>
</feature>
<evidence type="ECO:0000259" key="9">
    <source>
        <dbReference type="PROSITE" id="PS50850"/>
    </source>
</evidence>
<feature type="transmembrane region" description="Helical" evidence="8">
    <location>
        <begin position="310"/>
        <end position="327"/>
    </location>
</feature>
<sequence length="496" mass="52048">MISAIKSSPNFKWWAFGTIAIGTFLSVVDHGSVLVALPNIERHFGSNLPSVQWIVVGYALTISVLILPMGRLGDIIGRKQVYIGGMVIFVVAAALAGVSPNLGSLIAAKIFQGVGSAMVQSAGIAMVITSFPGTERGKALGTHLSVVGAGAIAGPAIGGLLVSAFEWRSVFFANVPVGIFTIFISMLILPLDKPEPVAEGEARQRFDWGGAVFSGLALLGFLLVVGNGDRLGWTSGLIVSGAIATVLVSAAFVWWELRFPTPMLDLSLFKRKLVSFGVAAGWFSFMGSSASRFMMPFYMQRVLELSPREVGLLLIPPAMCMVLLGPISGRWSDRFGSRGLTVGGLAVSAVAWVIMATSLTEFSPILLIVVLLMAQSAGTALFNSPNNSSILSAVERSQYGVVSALTQLVRNSANVTSIAIATTVVVATMGARGVEPSLDAVNPDVAEAFVAGLKWAFWMMAGLLLVGIILSALRGGRPKPEPAAKPESIAGRPASE</sequence>
<feature type="transmembrane region" description="Helical" evidence="8">
    <location>
        <begin position="276"/>
        <end position="298"/>
    </location>
</feature>
<proteinExistence type="predicted"/>
<keyword evidence="4 8" id="KW-0812">Transmembrane</keyword>
<keyword evidence="5 8" id="KW-1133">Transmembrane helix</keyword>
<protein>
    <submittedName>
        <fullName evidence="10">Permease of the drug/metabolite transporter (DMT) superfamily</fullName>
    </submittedName>
</protein>
<dbReference type="EMBL" id="FAXA01000298">
    <property type="protein sequence ID" value="CUV02752.1"/>
    <property type="molecule type" value="Genomic_DNA"/>
</dbReference>
<evidence type="ECO:0000256" key="7">
    <source>
        <dbReference type="SAM" id="MobiDB-lite"/>
    </source>
</evidence>
<comment type="subcellular location">
    <subcellularLocation>
        <location evidence="1">Cell membrane</location>
        <topology evidence="1">Multi-pass membrane protein</topology>
    </subcellularLocation>
</comment>
<dbReference type="Gene3D" id="1.20.1720.10">
    <property type="entry name" value="Multidrug resistance protein D"/>
    <property type="match status" value="1"/>
</dbReference>
<dbReference type="GO" id="GO:0022857">
    <property type="term" value="F:transmembrane transporter activity"/>
    <property type="evidence" value="ECO:0007669"/>
    <property type="project" value="InterPro"/>
</dbReference>
<feature type="transmembrane region" description="Helical" evidence="8">
    <location>
        <begin position="171"/>
        <end position="191"/>
    </location>
</feature>
<evidence type="ECO:0000256" key="2">
    <source>
        <dbReference type="ARBA" id="ARBA00022448"/>
    </source>
</evidence>
<feature type="transmembrane region" description="Helical" evidence="8">
    <location>
        <begin position="50"/>
        <end position="69"/>
    </location>
</feature>
<dbReference type="PRINTS" id="PR01036">
    <property type="entry name" value="TCRTETB"/>
</dbReference>
<evidence type="ECO:0000256" key="1">
    <source>
        <dbReference type="ARBA" id="ARBA00004651"/>
    </source>
</evidence>
<reference evidence="10" key="1">
    <citation type="submission" date="2015-10" db="EMBL/GenBank/DDBJ databases">
        <authorList>
            <person name="Gilbert D.G."/>
        </authorList>
    </citation>
    <scope>NUCLEOTIDE SEQUENCE</scope>
</reference>
<dbReference type="PANTHER" id="PTHR42718:SF46">
    <property type="entry name" value="BLR6921 PROTEIN"/>
    <property type="match status" value="1"/>
</dbReference>
<keyword evidence="2" id="KW-0813">Transport</keyword>
<feature type="transmembrane region" description="Helical" evidence="8">
    <location>
        <begin position="231"/>
        <end position="255"/>
    </location>
</feature>
<dbReference type="Pfam" id="PF07690">
    <property type="entry name" value="MFS_1"/>
    <property type="match status" value="2"/>
</dbReference>
<dbReference type="InterPro" id="IPR004638">
    <property type="entry name" value="EmrB-like"/>
</dbReference>
<feature type="transmembrane region" description="Helical" evidence="8">
    <location>
        <begin position="415"/>
        <end position="435"/>
    </location>
</feature>
<accession>A0A160V9N7</accession>
<name>A0A160V9N7_9ZZZZ</name>
<dbReference type="NCBIfam" id="TIGR00711">
    <property type="entry name" value="efflux_EmrB"/>
    <property type="match status" value="1"/>
</dbReference>
<dbReference type="PANTHER" id="PTHR42718">
    <property type="entry name" value="MAJOR FACILITATOR SUPERFAMILY MULTIDRUG TRANSPORTER MFSC"/>
    <property type="match status" value="1"/>
</dbReference>
<dbReference type="Gene3D" id="1.20.1250.20">
    <property type="entry name" value="MFS general substrate transporter like domains"/>
    <property type="match status" value="1"/>
</dbReference>
<feature type="transmembrane region" description="Helical" evidence="8">
    <location>
        <begin position="206"/>
        <end position="225"/>
    </location>
</feature>
<feature type="domain" description="Major facilitator superfamily (MFS) profile" evidence="9">
    <location>
        <begin position="15"/>
        <end position="479"/>
    </location>
</feature>
<evidence type="ECO:0000256" key="4">
    <source>
        <dbReference type="ARBA" id="ARBA00022692"/>
    </source>
</evidence>